<accession>A0A7G7YQX9</accession>
<dbReference type="GO" id="GO:0016491">
    <property type="term" value="F:oxidoreductase activity"/>
    <property type="evidence" value="ECO:0007669"/>
    <property type="project" value="UniProtKB-KW"/>
</dbReference>
<reference evidence="5 6" key="1">
    <citation type="submission" date="2019-12" db="EMBL/GenBank/DDBJ databases">
        <title>Corynebacterium sp. nov., isolated from feces of the Anser Albifrons in China.</title>
        <authorList>
            <person name="Liu Q."/>
        </authorList>
    </citation>
    <scope>NUCLEOTIDE SEQUENCE [LARGE SCALE GENOMIC DNA]</scope>
    <source>
        <strain evidence="5 6">23H37-10</strain>
    </source>
</reference>
<dbReference type="SUPFAM" id="SSF51905">
    <property type="entry name" value="FAD/NAD(P)-binding domain"/>
    <property type="match status" value="1"/>
</dbReference>
<dbReference type="PANTHER" id="PTHR43734">
    <property type="entry name" value="PHYTOENE DESATURASE"/>
    <property type="match status" value="1"/>
</dbReference>
<dbReference type="InterPro" id="IPR014105">
    <property type="entry name" value="Carotenoid/retinoid_OxRdtase"/>
</dbReference>
<evidence type="ECO:0000256" key="1">
    <source>
        <dbReference type="ARBA" id="ARBA00004829"/>
    </source>
</evidence>
<dbReference type="Pfam" id="PF01593">
    <property type="entry name" value="Amino_oxidase"/>
    <property type="match status" value="1"/>
</dbReference>
<evidence type="ECO:0000256" key="2">
    <source>
        <dbReference type="ARBA" id="ARBA00022746"/>
    </source>
</evidence>
<proteinExistence type="inferred from homology"/>
<name>A0A7G7YQX9_9CORY</name>
<dbReference type="Gene3D" id="3.50.50.60">
    <property type="entry name" value="FAD/NAD(P)-binding domain"/>
    <property type="match status" value="2"/>
</dbReference>
<dbReference type="EMBL" id="CP046883">
    <property type="protein sequence ID" value="QNH96899.1"/>
    <property type="molecule type" value="Genomic_DNA"/>
</dbReference>
<sequence>MTRALTRKKVPGTVHRVVVIGAGLSGLAAAARLRASGREVTIIEAAEQVGGRCRTETLSSTHGTFEADTGATVLTMPSLVESTVHALGQHMPPTWSPRRLSPAYHAQFASGRSINVYADETRMEEEIRIFATEKYGAGHDARRYVEGYRHHRAWAQEMFTASYENFLAADFDSALDLVSTPASSSDLLRLLSLGAFGSLAKHTRAHIKDEELERLFTFQALYAGETPSRARAVYSVISHMDTSMGVYYPAHCIGEAAEAIAGALKQAGAKLMLGTRATRLSTEGDRVVGVEIDNGDLLLADAVIATVDLPILDKLVGHIPRVSKRLLPLRWSPSAVVVHGTIPTRVTEKFTSQAHHTMSFGHAWENTFAEITAARGRGHIMSDPSLLITRPAVSAPSRIISDANGESYEPISILAPTPNLDSADIDWDNLATRYVDELLRELESRGFGQIQDSLSIARIDTPRTWHHCYGYGQGSPFSLAHSFFQTGPFRPRNMNAYGLKNLVLAGSSTTPGVGVPTVLLSGALAARRITGGGVR</sequence>
<keyword evidence="6" id="KW-1185">Reference proteome</keyword>
<organism evidence="5 6">
    <name type="scientific">Corynebacterium anserum</name>
    <dbReference type="NCBI Taxonomy" id="2684406"/>
    <lineage>
        <taxon>Bacteria</taxon>
        <taxon>Bacillati</taxon>
        <taxon>Actinomycetota</taxon>
        <taxon>Actinomycetes</taxon>
        <taxon>Mycobacteriales</taxon>
        <taxon>Corynebacteriaceae</taxon>
        <taxon>Corynebacterium</taxon>
    </lineage>
</organism>
<dbReference type="PANTHER" id="PTHR43734:SF1">
    <property type="entry name" value="PHYTOENE DESATURASE"/>
    <property type="match status" value="1"/>
</dbReference>
<evidence type="ECO:0000256" key="4">
    <source>
        <dbReference type="RuleBase" id="RU362075"/>
    </source>
</evidence>
<keyword evidence="3 4" id="KW-0560">Oxidoreductase</keyword>
<dbReference type="Proteomes" id="UP000515275">
    <property type="component" value="Chromosome"/>
</dbReference>
<dbReference type="KEGG" id="cans:GP473_03370"/>
<evidence type="ECO:0000256" key="3">
    <source>
        <dbReference type="ARBA" id="ARBA00023002"/>
    </source>
</evidence>
<dbReference type="GO" id="GO:0016117">
    <property type="term" value="P:carotenoid biosynthetic process"/>
    <property type="evidence" value="ECO:0007669"/>
    <property type="project" value="UniProtKB-KW"/>
</dbReference>
<evidence type="ECO:0000313" key="5">
    <source>
        <dbReference type="EMBL" id="QNH96899.1"/>
    </source>
</evidence>
<dbReference type="InterPro" id="IPR036188">
    <property type="entry name" value="FAD/NAD-bd_sf"/>
</dbReference>
<gene>
    <name evidence="5" type="primary">crtI</name>
    <name evidence="5" type="ORF">GP473_03370</name>
</gene>
<keyword evidence="2 4" id="KW-0125">Carotenoid biosynthesis</keyword>
<protein>
    <submittedName>
        <fullName evidence="5">Phytoene desaturase</fullName>
    </submittedName>
</protein>
<dbReference type="AlphaFoldDB" id="A0A7G7YQX9"/>
<evidence type="ECO:0000313" key="6">
    <source>
        <dbReference type="Proteomes" id="UP000515275"/>
    </source>
</evidence>
<comment type="similarity">
    <text evidence="4">Belongs to the carotenoid/retinoid oxidoreductase family.</text>
</comment>
<dbReference type="InterPro" id="IPR002937">
    <property type="entry name" value="Amino_oxidase"/>
</dbReference>
<comment type="pathway">
    <text evidence="1 4">Carotenoid biosynthesis.</text>
</comment>
<dbReference type="NCBIfam" id="TIGR02734">
    <property type="entry name" value="crtI_fam"/>
    <property type="match status" value="1"/>
</dbReference>